<organism evidence="2 3">
    <name type="scientific">Spirosoma endbachense</name>
    <dbReference type="NCBI Taxonomy" id="2666025"/>
    <lineage>
        <taxon>Bacteria</taxon>
        <taxon>Pseudomonadati</taxon>
        <taxon>Bacteroidota</taxon>
        <taxon>Cytophagia</taxon>
        <taxon>Cytophagales</taxon>
        <taxon>Cytophagaceae</taxon>
        <taxon>Spirosoma</taxon>
    </lineage>
</organism>
<sequence>MLIFPELFSLQLPTKMEPTPNIHLIPVRTSGETLTVSSLDFAHGLGVNHKSLLETIRTHQRAIERDFGRVAFETESGKKDSPFQTANLQPEKKSTKPITVAYLTEDQALFIGTLSRNSKRVVELKATLVKSFSQARRRLREAGQTPLPADYLRQHDQRIADLEQQLKQMLDSQQQAARSLLDVPRSTEPLPIETTRIKIQRIVNGYCRVNNLKQQDIWRRVYDRLYYLYHVNIRAHKRSERESWLDVAERSGHIEKIYAIVSAELTYTDE</sequence>
<proteinExistence type="predicted"/>
<protein>
    <recommendedName>
        <fullName evidence="4">Rha family transcriptional regulator</fullName>
    </recommendedName>
</protein>
<dbReference type="EMBL" id="CP045997">
    <property type="protein sequence ID" value="QHV97305.1"/>
    <property type="molecule type" value="Genomic_DNA"/>
</dbReference>
<accession>A0A6P1VX25</accession>
<keyword evidence="1" id="KW-0175">Coiled coil</keyword>
<evidence type="ECO:0008006" key="4">
    <source>
        <dbReference type="Google" id="ProtNLM"/>
    </source>
</evidence>
<gene>
    <name evidence="2" type="ORF">GJR95_20855</name>
</gene>
<dbReference type="Pfam" id="PF09669">
    <property type="entry name" value="Phage_pRha"/>
    <property type="match status" value="1"/>
</dbReference>
<evidence type="ECO:0000313" key="2">
    <source>
        <dbReference type="EMBL" id="QHV97305.1"/>
    </source>
</evidence>
<evidence type="ECO:0000256" key="1">
    <source>
        <dbReference type="SAM" id="Coils"/>
    </source>
</evidence>
<name>A0A6P1VX25_9BACT</name>
<reference evidence="2 3" key="1">
    <citation type="submission" date="2019-11" db="EMBL/GenBank/DDBJ databases">
        <title>Spirosoma endbachense sp. nov., isolated from a natural salt meadow.</title>
        <authorList>
            <person name="Rojas J."/>
            <person name="Ambika Manirajan B."/>
            <person name="Ratering S."/>
            <person name="Suarez C."/>
            <person name="Geissler-Plaum R."/>
            <person name="Schnell S."/>
        </authorList>
    </citation>
    <scope>NUCLEOTIDE SEQUENCE [LARGE SCALE GENOMIC DNA]</scope>
    <source>
        <strain evidence="2 3">I-24</strain>
    </source>
</reference>
<feature type="coiled-coil region" evidence="1">
    <location>
        <begin position="152"/>
        <end position="179"/>
    </location>
</feature>
<keyword evidence="3" id="KW-1185">Reference proteome</keyword>
<dbReference type="KEGG" id="senf:GJR95_20855"/>
<dbReference type="InterPro" id="IPR014054">
    <property type="entry name" value="Phage_regulatory_Rha"/>
</dbReference>
<dbReference type="AlphaFoldDB" id="A0A6P1VX25"/>
<dbReference type="Proteomes" id="UP000464577">
    <property type="component" value="Chromosome"/>
</dbReference>
<evidence type="ECO:0000313" key="3">
    <source>
        <dbReference type="Proteomes" id="UP000464577"/>
    </source>
</evidence>